<dbReference type="GO" id="GO:0006313">
    <property type="term" value="P:DNA transposition"/>
    <property type="evidence" value="ECO:0007669"/>
    <property type="project" value="InterPro"/>
</dbReference>
<evidence type="ECO:0008006" key="6">
    <source>
        <dbReference type="Google" id="ProtNLM"/>
    </source>
</evidence>
<dbReference type="InterPro" id="IPR012337">
    <property type="entry name" value="RNaseH-like_sf"/>
</dbReference>
<dbReference type="GO" id="GO:0003677">
    <property type="term" value="F:DNA binding"/>
    <property type="evidence" value="ECO:0007669"/>
    <property type="project" value="InterPro"/>
</dbReference>
<reference evidence="5" key="1">
    <citation type="journal article" date="2014" name="Front. Microbiol.">
        <title>High frequency of phylogenetically diverse reductive dehalogenase-homologous genes in deep subseafloor sedimentary metagenomes.</title>
        <authorList>
            <person name="Kawai M."/>
            <person name="Futagami T."/>
            <person name="Toyoda A."/>
            <person name="Takaki Y."/>
            <person name="Nishi S."/>
            <person name="Hori S."/>
            <person name="Arai W."/>
            <person name="Tsubouchi T."/>
            <person name="Morono Y."/>
            <person name="Uchiyama I."/>
            <person name="Ito T."/>
            <person name="Fujiyama A."/>
            <person name="Inagaki F."/>
            <person name="Takami H."/>
        </authorList>
    </citation>
    <scope>NUCLEOTIDE SEQUENCE</scope>
    <source>
        <strain evidence="5">Expedition CK06-06</strain>
    </source>
</reference>
<evidence type="ECO:0000256" key="4">
    <source>
        <dbReference type="ARBA" id="ARBA00023172"/>
    </source>
</evidence>
<keyword evidence="4" id="KW-0233">DNA recombination</keyword>
<dbReference type="EMBL" id="BARS01025024">
    <property type="protein sequence ID" value="GAG00251.1"/>
    <property type="molecule type" value="Genomic_DNA"/>
</dbReference>
<dbReference type="AlphaFoldDB" id="X0VI64"/>
<dbReference type="Pfam" id="PF03400">
    <property type="entry name" value="DDE_Tnp_IS1"/>
    <property type="match status" value="1"/>
</dbReference>
<sequence>MIIEIKVRRCPQCNSVDIIKNGHDYKGAQKFRCKACGAYGTLDKKGASAQTKRQQVMDAYCERVSMRGIERVFGVSRYYLARWVLETVANLPPLSATLVKWQPGDVLELDELWSFVLKKSQKRWIWLALCRRTRQIVAYVIGDRSEKTCRKLWARIPTEYKACRTFSDFWEAYQKVFPDDTHQSVGKESGQTAHVERWINTLRQRLARFVRKTLSFSKSDLFHEVALRLFIHRYNLSYAHAISQS</sequence>
<dbReference type="InterPro" id="IPR051354">
    <property type="entry name" value="Transposase_27_IS1"/>
</dbReference>
<proteinExistence type="inferred from homology"/>
<gene>
    <name evidence="5" type="ORF">S01H1_39618</name>
</gene>
<comment type="function">
    <text evidence="1">Absolutely required for transposition of IS1.</text>
</comment>
<accession>X0VI64</accession>
<dbReference type="NCBIfam" id="NF033558">
    <property type="entry name" value="transpos_IS1"/>
    <property type="match status" value="1"/>
</dbReference>
<protein>
    <recommendedName>
        <fullName evidence="6">IS1 family transposase</fullName>
    </recommendedName>
</protein>
<dbReference type="PANTHER" id="PTHR33293:SF1">
    <property type="entry name" value="INSERTION ELEMENT IS1 1 PROTEIN INSB-RELATED"/>
    <property type="match status" value="1"/>
</dbReference>
<comment type="similarity">
    <text evidence="2">Belongs to the transposase 27 family.</text>
</comment>
<evidence type="ECO:0000313" key="5">
    <source>
        <dbReference type="EMBL" id="GAG00251.1"/>
    </source>
</evidence>
<comment type="caution">
    <text evidence="5">The sequence shown here is derived from an EMBL/GenBank/DDBJ whole genome shotgun (WGS) entry which is preliminary data.</text>
</comment>
<organism evidence="5">
    <name type="scientific">marine sediment metagenome</name>
    <dbReference type="NCBI Taxonomy" id="412755"/>
    <lineage>
        <taxon>unclassified sequences</taxon>
        <taxon>metagenomes</taxon>
        <taxon>ecological metagenomes</taxon>
    </lineage>
</organism>
<dbReference type="SUPFAM" id="SSF53098">
    <property type="entry name" value="Ribonuclease H-like"/>
    <property type="match status" value="1"/>
</dbReference>
<evidence type="ECO:0000256" key="1">
    <source>
        <dbReference type="ARBA" id="ARBA00004091"/>
    </source>
</evidence>
<dbReference type="PANTHER" id="PTHR33293">
    <property type="entry name" value="INSERTION ELEMENT IS1 1 PROTEIN INSB-RELATED"/>
    <property type="match status" value="1"/>
</dbReference>
<name>X0VI64_9ZZZZ</name>
<evidence type="ECO:0000256" key="3">
    <source>
        <dbReference type="ARBA" id="ARBA00022578"/>
    </source>
</evidence>
<dbReference type="InterPro" id="IPR005063">
    <property type="entry name" value="Transposase_27"/>
</dbReference>
<dbReference type="GO" id="GO:0004803">
    <property type="term" value="F:transposase activity"/>
    <property type="evidence" value="ECO:0007669"/>
    <property type="project" value="InterPro"/>
</dbReference>
<keyword evidence="3" id="KW-0815">Transposition</keyword>
<evidence type="ECO:0000256" key="2">
    <source>
        <dbReference type="ARBA" id="ARBA00008841"/>
    </source>
</evidence>